<feature type="signal peptide" evidence="1">
    <location>
        <begin position="1"/>
        <end position="20"/>
    </location>
</feature>
<gene>
    <name evidence="2" type="ORF">B0A89_03305</name>
</gene>
<reference evidence="2 3" key="1">
    <citation type="submission" date="2017-03" db="EMBL/GenBank/DDBJ databases">
        <title>Genome sequence of Paracoccus contaminans isolated from a water microcosm.</title>
        <authorList>
            <person name="Aurass P."/>
            <person name="Karste S."/>
            <person name="Trost E."/>
            <person name="Glaeser S.P."/>
            <person name="Kaempfer P."/>
            <person name="Flieger A."/>
        </authorList>
    </citation>
    <scope>NUCLEOTIDE SEQUENCE [LARGE SCALE GENOMIC DNA]</scope>
    <source>
        <strain evidence="3">RKI 16-01929T\LMG 29738T\CCM 8701T\CIP 111112T</strain>
    </source>
</reference>
<dbReference type="KEGG" id="pcon:B0A89_03305"/>
<evidence type="ECO:0000313" key="2">
    <source>
        <dbReference type="EMBL" id="ARJ68801.1"/>
    </source>
</evidence>
<dbReference type="STRING" id="1945662.B0A89_03305"/>
<dbReference type="RefSeq" id="WP_157115227.1">
    <property type="nucleotide sequence ID" value="NZ_CP020612.1"/>
</dbReference>
<keyword evidence="3" id="KW-1185">Reference proteome</keyword>
<proteinExistence type="predicted"/>
<dbReference type="OrthoDB" id="7779012at2"/>
<organism evidence="2 3">
    <name type="scientific">Paracoccus contaminans</name>
    <dbReference type="NCBI Taxonomy" id="1945662"/>
    <lineage>
        <taxon>Bacteria</taxon>
        <taxon>Pseudomonadati</taxon>
        <taxon>Pseudomonadota</taxon>
        <taxon>Alphaproteobacteria</taxon>
        <taxon>Rhodobacterales</taxon>
        <taxon>Paracoccaceae</taxon>
        <taxon>Paracoccus</taxon>
    </lineage>
</organism>
<name>A0A1W6CVC3_9RHOB</name>
<dbReference type="AlphaFoldDB" id="A0A1W6CVC3"/>
<protein>
    <submittedName>
        <fullName evidence="2">Uncharacterized protein</fullName>
    </submittedName>
</protein>
<sequence length="71" mass="7311">MSGCRTIGAALGAAAVTLLAGCGGGSQTKHLVVDSAEDAVMIQKGIYVYNPNERHAPVSLSRADLEGIEIR</sequence>
<evidence type="ECO:0000256" key="1">
    <source>
        <dbReference type="SAM" id="SignalP"/>
    </source>
</evidence>
<evidence type="ECO:0000313" key="3">
    <source>
        <dbReference type="Proteomes" id="UP000193017"/>
    </source>
</evidence>
<feature type="chain" id="PRO_5012167567" evidence="1">
    <location>
        <begin position="21"/>
        <end position="71"/>
    </location>
</feature>
<dbReference type="Proteomes" id="UP000193017">
    <property type="component" value="Chromosome"/>
</dbReference>
<keyword evidence="1" id="KW-0732">Signal</keyword>
<accession>A0A1W6CVC3</accession>
<dbReference type="PROSITE" id="PS51257">
    <property type="entry name" value="PROKAR_LIPOPROTEIN"/>
    <property type="match status" value="1"/>
</dbReference>
<dbReference type="EMBL" id="CP020612">
    <property type="protein sequence ID" value="ARJ68801.1"/>
    <property type="molecule type" value="Genomic_DNA"/>
</dbReference>